<dbReference type="GO" id="GO:0044183">
    <property type="term" value="F:protein folding chaperone"/>
    <property type="evidence" value="ECO:0000318"/>
    <property type="project" value="GO_Central"/>
</dbReference>
<dbReference type="GO" id="GO:0015031">
    <property type="term" value="P:protein transport"/>
    <property type="evidence" value="ECO:0007669"/>
    <property type="project" value="InterPro"/>
</dbReference>
<reference evidence="1 2" key="1">
    <citation type="journal article" date="2009" name="Nat. Genet.">
        <title>The genome of the cucumber, Cucumis sativus L.</title>
        <authorList>
            <person name="Huang S."/>
            <person name="Li R."/>
            <person name="Zhang Z."/>
            <person name="Li L."/>
            <person name="Gu X."/>
            <person name="Fan W."/>
            <person name="Lucas W.J."/>
            <person name="Wang X."/>
            <person name="Xie B."/>
            <person name="Ni P."/>
            <person name="Ren Y."/>
            <person name="Zhu H."/>
            <person name="Li J."/>
            <person name="Lin K."/>
            <person name="Jin W."/>
            <person name="Fei Z."/>
            <person name="Li G."/>
            <person name="Staub J."/>
            <person name="Kilian A."/>
            <person name="van der Vossen E.A."/>
            <person name="Wu Y."/>
            <person name="Guo J."/>
            <person name="He J."/>
            <person name="Jia Z."/>
            <person name="Ren Y."/>
            <person name="Tian G."/>
            <person name="Lu Y."/>
            <person name="Ruan J."/>
            <person name="Qian W."/>
            <person name="Wang M."/>
            <person name="Huang Q."/>
            <person name="Li B."/>
            <person name="Xuan Z."/>
            <person name="Cao J."/>
            <person name="Asan"/>
            <person name="Wu Z."/>
            <person name="Zhang J."/>
            <person name="Cai Q."/>
            <person name="Bai Y."/>
            <person name="Zhao B."/>
            <person name="Han Y."/>
            <person name="Li Y."/>
            <person name="Li X."/>
            <person name="Wang S."/>
            <person name="Shi Q."/>
            <person name="Liu S."/>
            <person name="Cho W.K."/>
            <person name="Kim J.Y."/>
            <person name="Xu Y."/>
            <person name="Heller-Uszynska K."/>
            <person name="Miao H."/>
            <person name="Cheng Z."/>
            <person name="Zhang S."/>
            <person name="Wu J."/>
            <person name="Yang Y."/>
            <person name="Kang H."/>
            <person name="Li M."/>
            <person name="Liang H."/>
            <person name="Ren X."/>
            <person name="Shi Z."/>
            <person name="Wen M."/>
            <person name="Jian M."/>
            <person name="Yang H."/>
            <person name="Zhang G."/>
            <person name="Yang Z."/>
            <person name="Chen R."/>
            <person name="Liu S."/>
            <person name="Li J."/>
            <person name="Ma L."/>
            <person name="Liu H."/>
            <person name="Zhou Y."/>
            <person name="Zhao J."/>
            <person name="Fang X."/>
            <person name="Li G."/>
            <person name="Fang L."/>
            <person name="Li Y."/>
            <person name="Liu D."/>
            <person name="Zheng H."/>
            <person name="Zhang Y."/>
            <person name="Qin N."/>
            <person name="Li Z."/>
            <person name="Yang G."/>
            <person name="Yang S."/>
            <person name="Bolund L."/>
            <person name="Kristiansen K."/>
            <person name="Zheng H."/>
            <person name="Li S."/>
            <person name="Zhang X."/>
            <person name="Yang H."/>
            <person name="Wang J."/>
            <person name="Sun R."/>
            <person name="Zhang B."/>
            <person name="Jiang S."/>
            <person name="Wang J."/>
            <person name="Du Y."/>
            <person name="Li S."/>
        </authorList>
    </citation>
    <scope>NUCLEOTIDE SEQUENCE [LARGE SCALE GENOMIC DNA]</scope>
    <source>
        <strain evidence="2">cv. 9930</strain>
    </source>
</reference>
<name>A0A0A0KEX9_CUCSA</name>
<dbReference type="GO" id="GO:0043335">
    <property type="term" value="P:protein unfolding"/>
    <property type="evidence" value="ECO:0000318"/>
    <property type="project" value="GO_Central"/>
</dbReference>
<dbReference type="InterPro" id="IPR036611">
    <property type="entry name" value="Trigger_fac_ribosome-bd_sf"/>
</dbReference>
<gene>
    <name evidence="1" type="ORF">Csa_6G085130</name>
</gene>
<reference evidence="1 2" key="2">
    <citation type="journal article" date="2009" name="PLoS ONE">
        <title>An integrated genetic and cytogenetic map of the cucumber genome.</title>
        <authorList>
            <person name="Ren Y."/>
            <person name="Zhang Z."/>
            <person name="Liu J."/>
            <person name="Staub J.E."/>
            <person name="Han Y."/>
            <person name="Cheng Z."/>
            <person name="Li X."/>
            <person name="Lu J."/>
            <person name="Miao H."/>
            <person name="Kang H."/>
            <person name="Xie B."/>
            <person name="Gu X."/>
            <person name="Wang X."/>
            <person name="Du Y."/>
            <person name="Jin W."/>
            <person name="Huang S."/>
        </authorList>
    </citation>
    <scope>NUCLEOTIDE SEQUENCE [LARGE SCALE GENOMIC DNA]</scope>
    <source>
        <strain evidence="2">cv. 9930</strain>
    </source>
</reference>
<reference evidence="1 2" key="3">
    <citation type="journal article" date="2010" name="BMC Genomics">
        <title>Transcriptome sequencing and comparative analysis of cucumber flowers with different sex types.</title>
        <authorList>
            <person name="Guo S."/>
            <person name="Zheng Y."/>
            <person name="Joung J.G."/>
            <person name="Liu S."/>
            <person name="Zhang Z."/>
            <person name="Crasta O.R."/>
            <person name="Sobral B.W."/>
            <person name="Xu Y."/>
            <person name="Huang S."/>
            <person name="Fei Z."/>
        </authorList>
    </citation>
    <scope>NUCLEOTIDE SEQUENCE [LARGE SCALE GENOMIC DNA]</scope>
    <source>
        <strain evidence="2">cv. 9930</strain>
    </source>
</reference>
<dbReference type="PANTHER" id="PTHR30560">
    <property type="entry name" value="TRIGGER FACTOR CHAPERONE AND PEPTIDYL-PROLYL CIS/TRANS ISOMERASE"/>
    <property type="match status" value="1"/>
</dbReference>
<dbReference type="AlphaFoldDB" id="A0A0A0KEX9"/>
<evidence type="ECO:0008006" key="3">
    <source>
        <dbReference type="Google" id="ProtNLM"/>
    </source>
</evidence>
<dbReference type="EMBL" id="CM002927">
    <property type="protein sequence ID" value="KGN46331.1"/>
    <property type="molecule type" value="Genomic_DNA"/>
</dbReference>
<dbReference type="STRING" id="3659.A0A0A0KEX9"/>
<evidence type="ECO:0000313" key="2">
    <source>
        <dbReference type="Proteomes" id="UP000029981"/>
    </source>
</evidence>
<dbReference type="Gene3D" id="3.30.70.1050">
    <property type="entry name" value="Trigger factor ribosome-binding domain"/>
    <property type="match status" value="1"/>
</dbReference>
<protein>
    <recommendedName>
        <fullName evidence="3">Trigger factor ribosome-binding bacterial domain-containing protein</fullName>
    </recommendedName>
</protein>
<dbReference type="Gramene" id="KGN46331">
    <property type="protein sequence ID" value="KGN46331"/>
    <property type="gene ID" value="Csa_6G085130"/>
</dbReference>
<proteinExistence type="predicted"/>
<dbReference type="PANTHER" id="PTHR30560:SF5">
    <property type="entry name" value="OS09G0515400 PROTEIN"/>
    <property type="match status" value="1"/>
</dbReference>
<keyword evidence="2" id="KW-1185">Reference proteome</keyword>
<organism evidence="1 2">
    <name type="scientific">Cucumis sativus</name>
    <name type="common">Cucumber</name>
    <dbReference type="NCBI Taxonomy" id="3659"/>
    <lineage>
        <taxon>Eukaryota</taxon>
        <taxon>Viridiplantae</taxon>
        <taxon>Streptophyta</taxon>
        <taxon>Embryophyta</taxon>
        <taxon>Tracheophyta</taxon>
        <taxon>Spermatophyta</taxon>
        <taxon>Magnoliopsida</taxon>
        <taxon>eudicotyledons</taxon>
        <taxon>Gunneridae</taxon>
        <taxon>Pentapetalae</taxon>
        <taxon>rosids</taxon>
        <taxon>fabids</taxon>
        <taxon>Cucurbitales</taxon>
        <taxon>Cucurbitaceae</taxon>
        <taxon>Benincaseae</taxon>
        <taxon>Cucumis</taxon>
    </lineage>
</organism>
<dbReference type="GO" id="GO:0051083">
    <property type="term" value="P:'de novo' cotranslational protein folding"/>
    <property type="evidence" value="ECO:0000318"/>
    <property type="project" value="GO_Central"/>
</dbReference>
<sequence length="86" mass="10078">MWYPLLKLCGIQIPRDILLEILGPSKVYKQVIKEVINFTVAAYVEQEALKVRKDLRIDQSYEDLEDQSEPDGKFFFESIIQLKESN</sequence>
<accession>A0A0A0KEX9</accession>
<dbReference type="GO" id="GO:0043022">
    <property type="term" value="F:ribosome binding"/>
    <property type="evidence" value="ECO:0000318"/>
    <property type="project" value="GO_Central"/>
</dbReference>
<dbReference type="OMA" id="FFFESII"/>
<evidence type="ECO:0000313" key="1">
    <source>
        <dbReference type="EMBL" id="KGN46331.1"/>
    </source>
</evidence>
<reference evidence="1 2" key="4">
    <citation type="journal article" date="2011" name="BMC Genomics">
        <title>RNA-Seq improves annotation of protein-coding genes in the cucumber genome.</title>
        <authorList>
            <person name="Li Z."/>
            <person name="Zhang Z."/>
            <person name="Yan P."/>
            <person name="Huang S."/>
            <person name="Fei Z."/>
            <person name="Lin K."/>
        </authorList>
    </citation>
    <scope>NUCLEOTIDE SEQUENCE [LARGE SCALE GENOMIC DNA]</scope>
    <source>
        <strain evidence="2">cv. 9930</strain>
    </source>
</reference>
<dbReference type="InterPro" id="IPR005215">
    <property type="entry name" value="Trig_fac"/>
</dbReference>
<dbReference type="Proteomes" id="UP000029981">
    <property type="component" value="Chromosome 6"/>
</dbReference>
<dbReference type="GO" id="GO:0003755">
    <property type="term" value="F:peptidyl-prolyl cis-trans isomerase activity"/>
    <property type="evidence" value="ECO:0000318"/>
    <property type="project" value="GO_Central"/>
</dbReference>